<keyword evidence="4" id="KW-0004">4Fe-4S</keyword>
<keyword evidence="8" id="KW-0819">tRNA processing</keyword>
<dbReference type="NCBIfam" id="TIGR01579">
    <property type="entry name" value="MiaB-like-C"/>
    <property type="match status" value="1"/>
</dbReference>
<dbReference type="Pfam" id="PF04055">
    <property type="entry name" value="Radical_SAM"/>
    <property type="match status" value="1"/>
</dbReference>
<gene>
    <name evidence="19" type="primary">mtaB</name>
    <name evidence="19" type="ORF">IAC94_05780</name>
</gene>
<evidence type="ECO:0000259" key="17">
    <source>
        <dbReference type="PROSITE" id="PS51449"/>
    </source>
</evidence>
<evidence type="ECO:0000256" key="12">
    <source>
        <dbReference type="ARBA" id="ARBA00031213"/>
    </source>
</evidence>
<dbReference type="InterPro" id="IPR013848">
    <property type="entry name" value="Methylthiotransferase_N"/>
</dbReference>
<evidence type="ECO:0000256" key="11">
    <source>
        <dbReference type="ARBA" id="ARBA00023014"/>
    </source>
</evidence>
<feature type="domain" description="Radical SAM core" evidence="18">
    <location>
        <begin position="141"/>
        <end position="369"/>
    </location>
</feature>
<evidence type="ECO:0000256" key="5">
    <source>
        <dbReference type="ARBA" id="ARBA00022490"/>
    </source>
</evidence>
<dbReference type="FunFam" id="3.40.50.12160:FF:000004">
    <property type="entry name" value="Threonylcarbamoyladenosine tRNA methylthiotransferase MtaB"/>
    <property type="match status" value="1"/>
</dbReference>
<evidence type="ECO:0000256" key="9">
    <source>
        <dbReference type="ARBA" id="ARBA00022723"/>
    </source>
</evidence>
<dbReference type="InterPro" id="IPR002792">
    <property type="entry name" value="TRAM_dom"/>
</dbReference>
<evidence type="ECO:0000313" key="19">
    <source>
        <dbReference type="EMBL" id="HIR63014.1"/>
    </source>
</evidence>
<keyword evidence="11" id="KW-0411">Iron-sulfur</keyword>
<evidence type="ECO:0000259" key="18">
    <source>
        <dbReference type="PROSITE" id="PS51918"/>
    </source>
</evidence>
<dbReference type="FunFam" id="3.80.30.20:FF:000001">
    <property type="entry name" value="tRNA-2-methylthio-N(6)-dimethylallyladenosine synthase 2"/>
    <property type="match status" value="1"/>
</dbReference>
<dbReference type="GO" id="GO:0035598">
    <property type="term" value="F:tRNA (N(6)-L-threonylcarbamoyladenosine(37)-C(2))-methylthiotransferase activity"/>
    <property type="evidence" value="ECO:0007669"/>
    <property type="project" value="UniProtKB-EC"/>
</dbReference>
<evidence type="ECO:0000313" key="20">
    <source>
        <dbReference type="Proteomes" id="UP000886744"/>
    </source>
</evidence>
<evidence type="ECO:0000256" key="10">
    <source>
        <dbReference type="ARBA" id="ARBA00023004"/>
    </source>
</evidence>
<protein>
    <recommendedName>
        <fullName evidence="15">Threonylcarbamoyladenosine tRNA methylthiotransferase MtaB</fullName>
        <ecNumber evidence="3">2.8.4.5</ecNumber>
    </recommendedName>
    <alternativeName>
        <fullName evidence="12">tRNA-t(6)A37 methylthiotransferase</fullName>
    </alternativeName>
</protein>
<keyword evidence="10" id="KW-0408">Iron</keyword>
<dbReference type="Gene3D" id="3.40.50.12160">
    <property type="entry name" value="Methylthiotransferase, N-terminal domain"/>
    <property type="match status" value="1"/>
</dbReference>
<dbReference type="PROSITE" id="PS51449">
    <property type="entry name" value="MTTASE_N"/>
    <property type="match status" value="1"/>
</dbReference>
<keyword evidence="6" id="KW-0808">Transferase</keyword>
<dbReference type="InterPro" id="IPR038135">
    <property type="entry name" value="Methylthiotransferase_N_sf"/>
</dbReference>
<dbReference type="InterPro" id="IPR023404">
    <property type="entry name" value="rSAM_horseshoe"/>
</dbReference>
<keyword evidence="7" id="KW-0949">S-adenosyl-L-methionine</keyword>
<dbReference type="PROSITE" id="PS01278">
    <property type="entry name" value="MTTASE_RADICAL"/>
    <property type="match status" value="1"/>
</dbReference>
<accession>A0A9D1E1D4</accession>
<name>A0A9D1E1D4_9BACT</name>
<feature type="domain" description="MTTase N-terminal" evidence="17">
    <location>
        <begin position="1"/>
        <end position="113"/>
    </location>
</feature>
<keyword evidence="5" id="KW-0963">Cytoplasm</keyword>
<dbReference type="SUPFAM" id="SSF102114">
    <property type="entry name" value="Radical SAM enzymes"/>
    <property type="match status" value="1"/>
</dbReference>
<dbReference type="EMBL" id="DVHI01000072">
    <property type="protein sequence ID" value="HIR63014.1"/>
    <property type="molecule type" value="Genomic_DNA"/>
</dbReference>
<dbReference type="InterPro" id="IPR058240">
    <property type="entry name" value="rSAM_sf"/>
</dbReference>
<dbReference type="InterPro" id="IPR007197">
    <property type="entry name" value="rSAM"/>
</dbReference>
<dbReference type="PANTHER" id="PTHR11918">
    <property type="entry name" value="RADICAL SAM PROTEINS"/>
    <property type="match status" value="1"/>
</dbReference>
<dbReference type="SFLD" id="SFLDG01082">
    <property type="entry name" value="B12-binding_domain_containing"/>
    <property type="match status" value="1"/>
</dbReference>
<dbReference type="Pfam" id="PF00919">
    <property type="entry name" value="UPF0004"/>
    <property type="match status" value="1"/>
</dbReference>
<dbReference type="NCBIfam" id="TIGR00089">
    <property type="entry name" value="MiaB/RimO family radical SAM methylthiotransferase"/>
    <property type="match status" value="1"/>
</dbReference>
<dbReference type="SMART" id="SM00729">
    <property type="entry name" value="Elp3"/>
    <property type="match status" value="1"/>
</dbReference>
<comment type="function">
    <text evidence="2">Catalyzes the methylthiolation of N6-threonylcarbamoyladenosine (t(6)A), leading to the formation of 2-methylthio-N6-threonylcarbamoyladenosine (ms(2)t(6)A) at position 37 in tRNAs that read codons beginning with adenine.</text>
</comment>
<evidence type="ECO:0000256" key="13">
    <source>
        <dbReference type="ARBA" id="ARBA00051661"/>
    </source>
</evidence>
<dbReference type="InterPro" id="IPR020612">
    <property type="entry name" value="Methylthiotransferase_CS"/>
</dbReference>
<evidence type="ECO:0000256" key="15">
    <source>
        <dbReference type="ARBA" id="ARBA00069898"/>
    </source>
</evidence>
<evidence type="ECO:0000256" key="3">
    <source>
        <dbReference type="ARBA" id="ARBA00013273"/>
    </source>
</evidence>
<evidence type="ECO:0000256" key="6">
    <source>
        <dbReference type="ARBA" id="ARBA00022679"/>
    </source>
</evidence>
<comment type="cofactor">
    <cofactor evidence="1">
        <name>[4Fe-4S] cluster</name>
        <dbReference type="ChEBI" id="CHEBI:49883"/>
    </cofactor>
</comment>
<keyword evidence="9" id="KW-0479">Metal-binding</keyword>
<dbReference type="PROSITE" id="PS50926">
    <property type="entry name" value="TRAM"/>
    <property type="match status" value="1"/>
</dbReference>
<dbReference type="SFLD" id="SFLDS00029">
    <property type="entry name" value="Radical_SAM"/>
    <property type="match status" value="1"/>
</dbReference>
<evidence type="ECO:0000256" key="14">
    <source>
        <dbReference type="ARBA" id="ARBA00061574"/>
    </source>
</evidence>
<dbReference type="GO" id="GO:0046872">
    <property type="term" value="F:metal ion binding"/>
    <property type="evidence" value="ECO:0007669"/>
    <property type="project" value="UniProtKB-KW"/>
</dbReference>
<reference evidence="19" key="1">
    <citation type="submission" date="2020-10" db="EMBL/GenBank/DDBJ databases">
        <authorList>
            <person name="Gilroy R."/>
        </authorList>
    </citation>
    <scope>NUCLEOTIDE SEQUENCE</scope>
    <source>
        <strain evidence="19">ChiHjej13B12-12457</strain>
    </source>
</reference>
<organism evidence="19 20">
    <name type="scientific">Candidatus Coprenecus avistercoris</name>
    <dbReference type="NCBI Taxonomy" id="2840730"/>
    <lineage>
        <taxon>Bacteria</taxon>
        <taxon>Pseudomonadati</taxon>
        <taxon>Bacteroidota</taxon>
        <taxon>Bacteroidia</taxon>
        <taxon>Bacteroidales</taxon>
        <taxon>Rikenellaceae</taxon>
        <taxon>Rikenellaceae incertae sedis</taxon>
        <taxon>Candidatus Coprenecus</taxon>
    </lineage>
</organism>
<dbReference type="Proteomes" id="UP000886744">
    <property type="component" value="Unassembled WGS sequence"/>
</dbReference>
<dbReference type="InterPro" id="IPR006638">
    <property type="entry name" value="Elp3/MiaA/NifB-like_rSAM"/>
</dbReference>
<dbReference type="GO" id="GO:0051539">
    <property type="term" value="F:4 iron, 4 sulfur cluster binding"/>
    <property type="evidence" value="ECO:0007669"/>
    <property type="project" value="UniProtKB-KW"/>
</dbReference>
<evidence type="ECO:0000256" key="2">
    <source>
        <dbReference type="ARBA" id="ARBA00002399"/>
    </source>
</evidence>
<feature type="domain" description="TRAM" evidence="16">
    <location>
        <begin position="372"/>
        <end position="420"/>
    </location>
</feature>
<evidence type="ECO:0000256" key="4">
    <source>
        <dbReference type="ARBA" id="ARBA00022485"/>
    </source>
</evidence>
<reference evidence="19" key="2">
    <citation type="journal article" date="2021" name="PeerJ">
        <title>Extensive microbial diversity within the chicken gut microbiome revealed by metagenomics and culture.</title>
        <authorList>
            <person name="Gilroy R."/>
            <person name="Ravi A."/>
            <person name="Getino M."/>
            <person name="Pursley I."/>
            <person name="Horton D.L."/>
            <person name="Alikhan N.F."/>
            <person name="Baker D."/>
            <person name="Gharbi K."/>
            <person name="Hall N."/>
            <person name="Watson M."/>
            <person name="Adriaenssens E.M."/>
            <person name="Foster-Nyarko E."/>
            <person name="Jarju S."/>
            <person name="Secka A."/>
            <person name="Antonio M."/>
            <person name="Oren A."/>
            <person name="Chaudhuri R.R."/>
            <person name="La Ragione R."/>
            <person name="Hildebrand F."/>
            <person name="Pallen M.J."/>
        </authorList>
    </citation>
    <scope>NUCLEOTIDE SEQUENCE</scope>
    <source>
        <strain evidence="19">ChiHjej13B12-12457</strain>
    </source>
</reference>
<evidence type="ECO:0000256" key="8">
    <source>
        <dbReference type="ARBA" id="ARBA00022694"/>
    </source>
</evidence>
<comment type="similarity">
    <text evidence="14">Belongs to the methylthiotransferase family. MtaB subfamily.</text>
</comment>
<dbReference type="PROSITE" id="PS51918">
    <property type="entry name" value="RADICAL_SAM"/>
    <property type="match status" value="1"/>
</dbReference>
<evidence type="ECO:0000259" key="16">
    <source>
        <dbReference type="PROSITE" id="PS50926"/>
    </source>
</evidence>
<dbReference type="AlphaFoldDB" id="A0A9D1E1D4"/>
<evidence type="ECO:0000256" key="7">
    <source>
        <dbReference type="ARBA" id="ARBA00022691"/>
    </source>
</evidence>
<evidence type="ECO:0000256" key="1">
    <source>
        <dbReference type="ARBA" id="ARBA00001966"/>
    </source>
</evidence>
<comment type="caution">
    <text evidence="19">The sequence shown here is derived from an EMBL/GenBank/DDBJ whole genome shotgun (WGS) entry which is preliminary data.</text>
</comment>
<dbReference type="CDD" id="cd01335">
    <property type="entry name" value="Radical_SAM"/>
    <property type="match status" value="1"/>
</dbReference>
<dbReference type="EC" id="2.8.4.5" evidence="3"/>
<sequence length="420" mass="47029">MRVAVHTLGCKLNYAESSTIAREFARRGYEVVPSSSEADIYVVNTCSVTEHSDKKDRNLIRRLHRRSPGALIAVVGCYAQLRGEEISALDGVDIVLGARSKGLVVDEVERLLAAGGRGKAPQRVEICDIDSVDNIFPAYSTGERTRAFLKIQDGCDYKCSYCTVPYARGGSRSLPTALLLEQAREIAASGIVEIVLTGVNTGDYGRKTGESFLSLLQDLNAVEGIDRYRISSIEPNLLTPEIVEWIASGTKFLPHFHIPLQSGCDRILSRMGRRYRTEDFRRKIELIRSHIDHVFFGIDVIVGFPGETEEDFRATYDFLEEIRPAFIHVFPYSRRRGTPAAGMPDQVPEHVKTSRVEILEEMCGRLHAEFCRENSGRTEEVLFESKSKDGKMAGYTRNYIKVEMPYDKALIGKVVKVVLP</sequence>
<dbReference type="SFLD" id="SFLDG01061">
    <property type="entry name" value="methylthiotransferase"/>
    <property type="match status" value="1"/>
</dbReference>
<dbReference type="Pfam" id="PF01938">
    <property type="entry name" value="TRAM"/>
    <property type="match status" value="1"/>
</dbReference>
<dbReference type="InterPro" id="IPR005839">
    <property type="entry name" value="Methylthiotransferase"/>
</dbReference>
<dbReference type="InterPro" id="IPR006467">
    <property type="entry name" value="MiaB-like_bact"/>
</dbReference>
<dbReference type="PANTHER" id="PTHR11918:SF45">
    <property type="entry name" value="THREONYLCARBAMOYLADENOSINE TRNA METHYLTHIOTRANSFERASE"/>
    <property type="match status" value="1"/>
</dbReference>
<proteinExistence type="inferred from homology"/>
<comment type="catalytic activity">
    <reaction evidence="13">
        <text>N(6)-L-threonylcarbamoyladenosine(37) in tRNA + (sulfur carrier)-SH + AH2 + 2 S-adenosyl-L-methionine = 2-methylsulfanyl-N(6)-L-threonylcarbamoyladenosine(37) in tRNA + (sulfur carrier)-H + 5'-deoxyadenosine + L-methionine + A + S-adenosyl-L-homocysteine + 2 H(+)</text>
        <dbReference type="Rhea" id="RHEA:37075"/>
        <dbReference type="Rhea" id="RHEA-COMP:10163"/>
        <dbReference type="Rhea" id="RHEA-COMP:11092"/>
        <dbReference type="Rhea" id="RHEA-COMP:14737"/>
        <dbReference type="Rhea" id="RHEA-COMP:14739"/>
        <dbReference type="ChEBI" id="CHEBI:13193"/>
        <dbReference type="ChEBI" id="CHEBI:15378"/>
        <dbReference type="ChEBI" id="CHEBI:17319"/>
        <dbReference type="ChEBI" id="CHEBI:17499"/>
        <dbReference type="ChEBI" id="CHEBI:29917"/>
        <dbReference type="ChEBI" id="CHEBI:57844"/>
        <dbReference type="ChEBI" id="CHEBI:57856"/>
        <dbReference type="ChEBI" id="CHEBI:59789"/>
        <dbReference type="ChEBI" id="CHEBI:64428"/>
        <dbReference type="ChEBI" id="CHEBI:74418"/>
        <dbReference type="ChEBI" id="CHEBI:74420"/>
        <dbReference type="EC" id="2.8.4.5"/>
    </reaction>
</comment>
<dbReference type="Gene3D" id="3.80.30.20">
    <property type="entry name" value="tm_1862 like domain"/>
    <property type="match status" value="1"/>
</dbReference>